<dbReference type="Proteomes" id="UP000695022">
    <property type="component" value="Unplaced"/>
</dbReference>
<dbReference type="Gene3D" id="3.30.160.60">
    <property type="entry name" value="Classic Zinc Finger"/>
    <property type="match status" value="1"/>
</dbReference>
<dbReference type="InterPro" id="IPR052274">
    <property type="entry name" value="Krueppel_C2H2_Zn-finger"/>
</dbReference>
<evidence type="ECO:0000256" key="1">
    <source>
        <dbReference type="PROSITE-ProRule" id="PRU00042"/>
    </source>
</evidence>
<organism evidence="3 4">
    <name type="scientific">Priapulus caudatus</name>
    <name type="common">Priapulid worm</name>
    <dbReference type="NCBI Taxonomy" id="37621"/>
    <lineage>
        <taxon>Eukaryota</taxon>
        <taxon>Metazoa</taxon>
        <taxon>Ecdysozoa</taxon>
        <taxon>Scalidophora</taxon>
        <taxon>Priapulida</taxon>
        <taxon>Priapulimorpha</taxon>
        <taxon>Priapulimorphida</taxon>
        <taxon>Priapulidae</taxon>
        <taxon>Priapulus</taxon>
    </lineage>
</organism>
<feature type="domain" description="C2H2-type" evidence="2">
    <location>
        <begin position="8"/>
        <end position="36"/>
    </location>
</feature>
<accession>A0ABM1F690</accession>
<dbReference type="SMART" id="SM00355">
    <property type="entry name" value="ZnF_C2H2"/>
    <property type="match status" value="2"/>
</dbReference>
<reference evidence="4" key="1">
    <citation type="submission" date="2025-08" db="UniProtKB">
        <authorList>
            <consortium name="RefSeq"/>
        </authorList>
    </citation>
    <scope>IDENTIFICATION</scope>
</reference>
<dbReference type="InterPro" id="IPR013087">
    <property type="entry name" value="Znf_C2H2_type"/>
</dbReference>
<keyword evidence="3" id="KW-1185">Reference proteome</keyword>
<evidence type="ECO:0000259" key="2">
    <source>
        <dbReference type="PROSITE" id="PS50157"/>
    </source>
</evidence>
<name>A0ABM1F690_PRICU</name>
<keyword evidence="1" id="KW-0862">Zinc</keyword>
<proteinExistence type="predicted"/>
<dbReference type="InterPro" id="IPR036236">
    <property type="entry name" value="Znf_C2H2_sf"/>
</dbReference>
<evidence type="ECO:0000313" key="4">
    <source>
        <dbReference type="RefSeq" id="XP_014679961.1"/>
    </source>
</evidence>
<gene>
    <name evidence="4" type="primary">LOC106819901</name>
</gene>
<dbReference type="SUPFAM" id="SSF57667">
    <property type="entry name" value="beta-beta-alpha zinc fingers"/>
    <property type="match status" value="1"/>
</dbReference>
<evidence type="ECO:0000313" key="3">
    <source>
        <dbReference type="Proteomes" id="UP000695022"/>
    </source>
</evidence>
<sequence>MQAKATSFSCQICGKEIKNKASLNYHFMAEHNGLEEEMRDDDSPDKRRTGQNCLALKVVLKKQGKLRCQVRDCGRSFLSADGYLYHWKTCGKEVIYGRLRGCAERS</sequence>
<dbReference type="PANTHER" id="PTHR22979">
    <property type="entry name" value="ZINC FINGER PROTEIN-RELATED"/>
    <property type="match status" value="1"/>
</dbReference>
<keyword evidence="1" id="KW-0863">Zinc-finger</keyword>
<dbReference type="GeneID" id="106819901"/>
<dbReference type="RefSeq" id="XP_014679961.1">
    <property type="nucleotide sequence ID" value="XM_014824475.1"/>
</dbReference>
<dbReference type="PROSITE" id="PS50157">
    <property type="entry name" value="ZINC_FINGER_C2H2_2"/>
    <property type="match status" value="1"/>
</dbReference>
<dbReference type="PROSITE" id="PS00028">
    <property type="entry name" value="ZINC_FINGER_C2H2_1"/>
    <property type="match status" value="1"/>
</dbReference>
<protein>
    <submittedName>
        <fullName evidence="4">Zinc finger protein 512-like</fullName>
    </submittedName>
</protein>
<keyword evidence="1" id="KW-0479">Metal-binding</keyword>